<keyword evidence="3" id="KW-1185">Reference proteome</keyword>
<dbReference type="InterPro" id="IPR036386">
    <property type="entry name" value="HscB_C_sf"/>
</dbReference>
<dbReference type="Proteomes" id="UP000279799">
    <property type="component" value="Chromosome"/>
</dbReference>
<dbReference type="GO" id="GO:0051259">
    <property type="term" value="P:protein complex oligomerization"/>
    <property type="evidence" value="ECO:0007669"/>
    <property type="project" value="InterPro"/>
</dbReference>
<gene>
    <name evidence="2" type="primary">torD</name>
    <name evidence="2" type="ORF">NCTC12871_01053</name>
</gene>
<dbReference type="AlphaFoldDB" id="A0A448TUR0"/>
<evidence type="ECO:0000313" key="2">
    <source>
        <dbReference type="EMBL" id="VEJ09581.1"/>
    </source>
</evidence>
<dbReference type="InterPro" id="IPR020945">
    <property type="entry name" value="DMSO/NO3_reduct_chaperone"/>
</dbReference>
<dbReference type="InterPro" id="IPR036411">
    <property type="entry name" value="TorD-like_sf"/>
</dbReference>
<accession>A0A448TUR0</accession>
<dbReference type="SUPFAM" id="SSF89155">
    <property type="entry name" value="TorD-like"/>
    <property type="match status" value="1"/>
</dbReference>
<dbReference type="PANTHER" id="PTHR34227">
    <property type="entry name" value="CHAPERONE PROTEIN YCDY"/>
    <property type="match status" value="1"/>
</dbReference>
<dbReference type="RefSeq" id="WP_126599631.1">
    <property type="nucleotide sequence ID" value="NZ_LR134510.1"/>
</dbReference>
<organism evidence="2 3">
    <name type="scientific">Actinobacillus delphinicola</name>
    <dbReference type="NCBI Taxonomy" id="51161"/>
    <lineage>
        <taxon>Bacteria</taxon>
        <taxon>Pseudomonadati</taxon>
        <taxon>Pseudomonadota</taxon>
        <taxon>Gammaproteobacteria</taxon>
        <taxon>Pasteurellales</taxon>
        <taxon>Pasteurellaceae</taxon>
        <taxon>Actinobacillus</taxon>
    </lineage>
</organism>
<dbReference type="PANTHER" id="PTHR34227:SF11">
    <property type="entry name" value="CHAPERONE PROTEIN TORD"/>
    <property type="match status" value="1"/>
</dbReference>
<dbReference type="NCBIfam" id="NF003442">
    <property type="entry name" value="PRK04976.1"/>
    <property type="match status" value="1"/>
</dbReference>
<reference evidence="2 3" key="1">
    <citation type="submission" date="2018-12" db="EMBL/GenBank/DDBJ databases">
        <authorList>
            <consortium name="Pathogen Informatics"/>
        </authorList>
    </citation>
    <scope>NUCLEOTIDE SEQUENCE [LARGE SCALE GENOMIC DNA]</scope>
    <source>
        <strain evidence="2 3">NCTC12871</strain>
    </source>
</reference>
<protein>
    <submittedName>
        <fullName evidence="2">Chaperone protein TorD</fullName>
    </submittedName>
</protein>
<dbReference type="KEGG" id="adp:NCTC12871_01053"/>
<dbReference type="InterPro" id="IPR050289">
    <property type="entry name" value="TorD/DmsD_chaperones"/>
</dbReference>
<dbReference type="Pfam" id="PF02613">
    <property type="entry name" value="Nitrate_red_del"/>
    <property type="match status" value="1"/>
</dbReference>
<dbReference type="EMBL" id="LR134510">
    <property type="protein sequence ID" value="VEJ09581.1"/>
    <property type="molecule type" value="Genomic_DNA"/>
</dbReference>
<name>A0A448TUR0_9PAST</name>
<dbReference type="Gene3D" id="1.20.120.1820">
    <property type="match status" value="1"/>
</dbReference>
<dbReference type="Gene3D" id="1.20.1280.20">
    <property type="entry name" value="HscB, C-terminal domain"/>
    <property type="match status" value="1"/>
</dbReference>
<dbReference type="OrthoDB" id="7849731at2"/>
<keyword evidence="1" id="KW-0143">Chaperone</keyword>
<evidence type="ECO:0000313" key="3">
    <source>
        <dbReference type="Proteomes" id="UP000279799"/>
    </source>
</evidence>
<evidence type="ECO:0000256" key="1">
    <source>
        <dbReference type="ARBA" id="ARBA00023186"/>
    </source>
</evidence>
<sequence>MIKALPEENAFLIQWLSNVLGHELSEEQFNQYQEGVFEPLFQALEEEGFGKYVIGMKDALANLKADKFGYLELAADFTETFLLDGESSALPYASAYLDEEATETNLKFMDGMLDRFQLQINKESKEPSDHLCVYLEILNKLIPVVSESEQQLFVEHYLLTWLVPFYEKVQKIPTKTQFYQNTVGLLIAILTA</sequence>
<proteinExistence type="predicted"/>